<keyword evidence="4" id="KW-1185">Reference proteome</keyword>
<organism evidence="3 4">
    <name type="scientific">Discostella pseudostelligera</name>
    <dbReference type="NCBI Taxonomy" id="259834"/>
    <lineage>
        <taxon>Eukaryota</taxon>
        <taxon>Sar</taxon>
        <taxon>Stramenopiles</taxon>
        <taxon>Ochrophyta</taxon>
        <taxon>Bacillariophyta</taxon>
        <taxon>Coscinodiscophyceae</taxon>
        <taxon>Thalassiosirophycidae</taxon>
        <taxon>Stephanodiscales</taxon>
        <taxon>Stephanodiscaceae</taxon>
        <taxon>Discostella</taxon>
    </lineage>
</organism>
<name>A0ABD3M4B0_9STRA</name>
<proteinExistence type="predicted"/>
<evidence type="ECO:0000256" key="2">
    <source>
        <dbReference type="SAM" id="Phobius"/>
    </source>
</evidence>
<protein>
    <submittedName>
        <fullName evidence="3">Uncharacterized protein</fullName>
    </submittedName>
</protein>
<gene>
    <name evidence="3" type="ORF">ACHAWU_003142</name>
</gene>
<dbReference type="EMBL" id="JALLBG020000216">
    <property type="protein sequence ID" value="KAL3758870.1"/>
    <property type="molecule type" value="Genomic_DNA"/>
</dbReference>
<feature type="compositionally biased region" description="Polar residues" evidence="1">
    <location>
        <begin position="90"/>
        <end position="102"/>
    </location>
</feature>
<feature type="region of interest" description="Disordered" evidence="1">
    <location>
        <begin position="81"/>
        <end position="102"/>
    </location>
</feature>
<keyword evidence="2" id="KW-0472">Membrane</keyword>
<keyword evidence="2" id="KW-0812">Transmembrane</keyword>
<keyword evidence="2" id="KW-1133">Transmembrane helix</keyword>
<dbReference type="Proteomes" id="UP001530293">
    <property type="component" value="Unassembled WGS sequence"/>
</dbReference>
<comment type="caution">
    <text evidence="3">The sequence shown here is derived from an EMBL/GenBank/DDBJ whole genome shotgun (WGS) entry which is preliminary data.</text>
</comment>
<evidence type="ECO:0000256" key="1">
    <source>
        <dbReference type="SAM" id="MobiDB-lite"/>
    </source>
</evidence>
<accession>A0ABD3M4B0</accession>
<reference evidence="3 4" key="1">
    <citation type="submission" date="2024-10" db="EMBL/GenBank/DDBJ databases">
        <title>Updated reference genomes for cyclostephanoid diatoms.</title>
        <authorList>
            <person name="Roberts W.R."/>
            <person name="Alverson A.J."/>
        </authorList>
    </citation>
    <scope>NUCLEOTIDE SEQUENCE [LARGE SCALE GENOMIC DNA]</scope>
    <source>
        <strain evidence="3 4">AJA232-27</strain>
    </source>
</reference>
<dbReference type="AlphaFoldDB" id="A0ABD3M4B0"/>
<evidence type="ECO:0000313" key="4">
    <source>
        <dbReference type="Proteomes" id="UP001530293"/>
    </source>
</evidence>
<sequence>MASTTVKAVPTAASALFIALELLFLIEHAFLPISAFTLPSESTARVSVIIPSPSLTSPHRTIQQSALFSTDDNTNLGVIDLTEEDDDDGSSSPTNTAPPQQQMAPFLSQGEISTDPNLLSPDFNDAKQTRVIIYIILTLLPVLFLVPLMIGSRDLIPLDALPPVELN</sequence>
<feature type="transmembrane region" description="Helical" evidence="2">
    <location>
        <begin position="131"/>
        <end position="150"/>
    </location>
</feature>
<evidence type="ECO:0000313" key="3">
    <source>
        <dbReference type="EMBL" id="KAL3758870.1"/>
    </source>
</evidence>
<feature type="transmembrane region" description="Helical" evidence="2">
    <location>
        <begin position="12"/>
        <end position="31"/>
    </location>
</feature>